<evidence type="ECO:0008006" key="4">
    <source>
        <dbReference type="Google" id="ProtNLM"/>
    </source>
</evidence>
<evidence type="ECO:0000313" key="3">
    <source>
        <dbReference type="Proteomes" id="UP000651010"/>
    </source>
</evidence>
<gene>
    <name evidence="2" type="ORF">IGX34_10970</name>
</gene>
<evidence type="ECO:0000256" key="1">
    <source>
        <dbReference type="SAM" id="Phobius"/>
    </source>
</evidence>
<name>A0ABR9GA64_9GAMM</name>
<sequence length="65" mass="7231">MARKWRCHAVFELSARLASGLQYLSRKPHSSTQRRAAMKFETLMLNSLFAACVLICASTLAAMLA</sequence>
<accession>A0ABR9GA64</accession>
<evidence type="ECO:0000313" key="2">
    <source>
        <dbReference type="EMBL" id="MBE1160913.1"/>
    </source>
</evidence>
<organism evidence="2 3">
    <name type="scientific">Dyella acidiphila</name>
    <dbReference type="NCBI Taxonomy" id="2775866"/>
    <lineage>
        <taxon>Bacteria</taxon>
        <taxon>Pseudomonadati</taxon>
        <taxon>Pseudomonadota</taxon>
        <taxon>Gammaproteobacteria</taxon>
        <taxon>Lysobacterales</taxon>
        <taxon>Rhodanobacteraceae</taxon>
        <taxon>Dyella</taxon>
    </lineage>
</organism>
<dbReference type="Proteomes" id="UP000651010">
    <property type="component" value="Unassembled WGS sequence"/>
</dbReference>
<feature type="transmembrane region" description="Helical" evidence="1">
    <location>
        <begin position="43"/>
        <end position="64"/>
    </location>
</feature>
<reference evidence="2 3" key="1">
    <citation type="submission" date="2020-09" db="EMBL/GenBank/DDBJ databases">
        <title>Dyella sp. 7MK23 isolated from forest soil.</title>
        <authorList>
            <person name="Fu J."/>
        </authorList>
    </citation>
    <scope>NUCLEOTIDE SEQUENCE [LARGE SCALE GENOMIC DNA]</scope>
    <source>
        <strain evidence="2 3">7MK23</strain>
    </source>
</reference>
<keyword evidence="1" id="KW-0472">Membrane</keyword>
<keyword evidence="3" id="KW-1185">Reference proteome</keyword>
<comment type="caution">
    <text evidence="2">The sequence shown here is derived from an EMBL/GenBank/DDBJ whole genome shotgun (WGS) entry which is preliminary data.</text>
</comment>
<keyword evidence="1" id="KW-1133">Transmembrane helix</keyword>
<protein>
    <recommendedName>
        <fullName evidence="4">DUF4044 domain-containing protein</fullName>
    </recommendedName>
</protein>
<dbReference type="EMBL" id="JACZZA010000006">
    <property type="protein sequence ID" value="MBE1160913.1"/>
    <property type="molecule type" value="Genomic_DNA"/>
</dbReference>
<proteinExistence type="predicted"/>
<keyword evidence="1" id="KW-0812">Transmembrane</keyword>
<dbReference type="RefSeq" id="WP_192555775.1">
    <property type="nucleotide sequence ID" value="NZ_JACZZA010000006.1"/>
</dbReference>